<dbReference type="AlphaFoldDB" id="A0A7N0REX2"/>
<evidence type="ECO:0000256" key="1">
    <source>
        <dbReference type="SAM" id="MobiDB-lite"/>
    </source>
</evidence>
<protein>
    <submittedName>
        <fullName evidence="2">Uncharacterized protein</fullName>
    </submittedName>
</protein>
<evidence type="ECO:0000313" key="3">
    <source>
        <dbReference type="Proteomes" id="UP000594263"/>
    </source>
</evidence>
<name>A0A7N0REX2_KALFE</name>
<sequence length="93" mass="9848">MYAAAARSFLRSSSVRCAVSSAGPRPTSCSPLRMPKSRPLTHRASRSHLATSSVCVGSMLPLHTATASALLNSMLSVTRHSHGWTLEALIDDA</sequence>
<feature type="compositionally biased region" description="Basic residues" evidence="1">
    <location>
        <begin position="35"/>
        <end position="46"/>
    </location>
</feature>
<reference evidence="2" key="1">
    <citation type="submission" date="2021-01" db="UniProtKB">
        <authorList>
            <consortium name="EnsemblPlants"/>
        </authorList>
    </citation>
    <scope>IDENTIFICATION</scope>
</reference>
<dbReference type="Gramene" id="Kaladp0010s0057.1.v1.1">
    <property type="protein sequence ID" value="Kaladp0010s0057.1.v1.1"/>
    <property type="gene ID" value="Kaladp0010s0057.v1.1"/>
</dbReference>
<keyword evidence="3" id="KW-1185">Reference proteome</keyword>
<dbReference type="OMA" id="SHACNDD"/>
<dbReference type="Gramene" id="Kaladp0010s0057.2.v1.1">
    <property type="protein sequence ID" value="Kaladp0010s0057.2.v1.1"/>
    <property type="gene ID" value="Kaladp0010s0057.v1.1"/>
</dbReference>
<dbReference type="PANTHER" id="PTHR33156">
    <property type="entry name" value="OS02G0230000 PROTEIN"/>
    <property type="match status" value="1"/>
</dbReference>
<dbReference type="GO" id="GO:0005739">
    <property type="term" value="C:mitochondrion"/>
    <property type="evidence" value="ECO:0007669"/>
    <property type="project" value="TreeGrafter"/>
</dbReference>
<proteinExistence type="predicted"/>
<dbReference type="Proteomes" id="UP000594263">
    <property type="component" value="Unplaced"/>
</dbReference>
<dbReference type="EnsemblPlants" id="Kaladp0010s0057.2.v1.1">
    <property type="protein sequence ID" value="Kaladp0010s0057.2.v1.1"/>
    <property type="gene ID" value="Kaladp0010s0057.v1.1"/>
</dbReference>
<feature type="region of interest" description="Disordered" evidence="1">
    <location>
        <begin position="20"/>
        <end position="46"/>
    </location>
</feature>
<organism evidence="2 3">
    <name type="scientific">Kalanchoe fedtschenkoi</name>
    <name type="common">Lavender scallops</name>
    <name type="synonym">South American air plant</name>
    <dbReference type="NCBI Taxonomy" id="63787"/>
    <lineage>
        <taxon>Eukaryota</taxon>
        <taxon>Viridiplantae</taxon>
        <taxon>Streptophyta</taxon>
        <taxon>Embryophyta</taxon>
        <taxon>Tracheophyta</taxon>
        <taxon>Spermatophyta</taxon>
        <taxon>Magnoliopsida</taxon>
        <taxon>eudicotyledons</taxon>
        <taxon>Gunneridae</taxon>
        <taxon>Pentapetalae</taxon>
        <taxon>Saxifragales</taxon>
        <taxon>Crassulaceae</taxon>
        <taxon>Kalanchoe</taxon>
    </lineage>
</organism>
<evidence type="ECO:0000313" key="2">
    <source>
        <dbReference type="EnsemblPlants" id="Kaladp0010s0057.1.v1.1"/>
    </source>
</evidence>
<dbReference type="InterPro" id="IPR043459">
    <property type="entry name" value="NFD6/NOXY2-like"/>
</dbReference>
<dbReference type="EnsemblPlants" id="Kaladp0010s0057.1.v1.1">
    <property type="protein sequence ID" value="Kaladp0010s0057.1.v1.1"/>
    <property type="gene ID" value="Kaladp0010s0057.v1.1"/>
</dbReference>
<accession>A0A7N0REX2</accession>
<dbReference type="PANTHER" id="PTHR33156:SF59">
    <property type="entry name" value="PROTEIN NUCLEAR FUSION DEFECTIVE 6, CHLOROPLASTIC_MITOCHONDRIAL-LIKE"/>
    <property type="match status" value="1"/>
</dbReference>